<evidence type="ECO:0000259" key="2">
    <source>
        <dbReference type="Pfam" id="PF14344"/>
    </source>
</evidence>
<dbReference type="EMBL" id="JBCLVG010000003">
    <property type="protein sequence ID" value="MEN1947888.1"/>
    <property type="molecule type" value="Genomic_DNA"/>
</dbReference>
<reference evidence="3 4" key="1">
    <citation type="submission" date="2024-03" db="EMBL/GenBank/DDBJ databases">
        <title>YIM 134122 draft genome.</title>
        <authorList>
            <person name="Zuo S."/>
            <person name="Xiong L."/>
        </authorList>
    </citation>
    <scope>NUCLEOTIDE SEQUENCE [LARGE SCALE GENOMIC DNA]</scope>
    <source>
        <strain evidence="3 4">YIM 134122</strain>
    </source>
</reference>
<feature type="chain" id="PRO_5046828093" evidence="1">
    <location>
        <begin position="39"/>
        <end position="306"/>
    </location>
</feature>
<name>A0ABU9W7R2_9MICO</name>
<organism evidence="3 4">
    <name type="scientific">Leifsonia stereocauli</name>
    <dbReference type="NCBI Taxonomy" id="3134136"/>
    <lineage>
        <taxon>Bacteria</taxon>
        <taxon>Bacillati</taxon>
        <taxon>Actinomycetota</taxon>
        <taxon>Actinomycetes</taxon>
        <taxon>Micrococcales</taxon>
        <taxon>Microbacteriaceae</taxon>
        <taxon>Leifsonia</taxon>
    </lineage>
</organism>
<dbReference type="InterPro" id="IPR006311">
    <property type="entry name" value="TAT_signal"/>
</dbReference>
<feature type="domain" description="DUF4397" evidence="2">
    <location>
        <begin position="49"/>
        <end position="172"/>
    </location>
</feature>
<gene>
    <name evidence="3" type="ORF">WJX64_15120</name>
</gene>
<proteinExistence type="predicted"/>
<dbReference type="InterPro" id="IPR025510">
    <property type="entry name" value="DUF4397"/>
</dbReference>
<accession>A0ABU9W7R2</accession>
<evidence type="ECO:0000313" key="3">
    <source>
        <dbReference type="EMBL" id="MEN1947888.1"/>
    </source>
</evidence>
<comment type="caution">
    <text evidence="3">The sequence shown here is derived from an EMBL/GenBank/DDBJ whole genome shotgun (WGS) entry which is preliminary data.</text>
</comment>
<keyword evidence="4" id="KW-1185">Reference proteome</keyword>
<keyword evidence="1" id="KW-0732">Signal</keyword>
<dbReference type="Pfam" id="PF14344">
    <property type="entry name" value="DUF4397"/>
    <property type="match status" value="1"/>
</dbReference>
<feature type="signal peptide" evidence="1">
    <location>
        <begin position="1"/>
        <end position="38"/>
    </location>
</feature>
<protein>
    <submittedName>
        <fullName evidence="3">DUF4397 domain-containing protein</fullName>
    </submittedName>
</protein>
<dbReference type="RefSeq" id="WP_342115582.1">
    <property type="nucleotide sequence ID" value="NZ_JBCAUN010000003.1"/>
</dbReference>
<dbReference type="Proteomes" id="UP001425155">
    <property type="component" value="Unassembled WGS sequence"/>
</dbReference>
<evidence type="ECO:0000256" key="1">
    <source>
        <dbReference type="SAM" id="SignalP"/>
    </source>
</evidence>
<sequence>MRRTTRRTPARRLLIAGAAALTATALASLALGAAPALAATRTAVADAGWVRVGHLSPDTSAVDVRLTPASGGGAAALELDDVTYGQMSPYAALPAGDYELTMVPAGAPADTTPVIAAEVTISAGEAGTVAAYGLNDDLQTMALGDDLTSPASGEARIRVVSASIQVDSVDVATTTGVAIATGAASGTATDYASVPYGPWDLVVTTPAAASYDASVTVDPGTVSTLFVLDNASGGLTIVPVLDSSAAGDAPDGSLDTGGGALRDAGGAGAFGAADADDATSTTATDPLTLIAGFLAGLAQAAAAALR</sequence>
<dbReference type="PROSITE" id="PS51318">
    <property type="entry name" value="TAT"/>
    <property type="match status" value="1"/>
</dbReference>
<evidence type="ECO:0000313" key="4">
    <source>
        <dbReference type="Proteomes" id="UP001425155"/>
    </source>
</evidence>